<accession>A0A6J5PZE6</accession>
<gene>
    <name evidence="4" type="ORF">UFOVP1147_29</name>
    <name evidence="5" type="ORF">UFOVP1594_25</name>
    <name evidence="1" type="ORF">UFOVP484_44</name>
    <name evidence="2" type="ORF">UFOVP808_2</name>
    <name evidence="3" type="ORF">UFOVP994_25</name>
</gene>
<evidence type="ECO:0000313" key="2">
    <source>
        <dbReference type="EMBL" id="CAB4163200.1"/>
    </source>
</evidence>
<name>A0A6J5PZE6_9CAUD</name>
<evidence type="ECO:0008006" key="6">
    <source>
        <dbReference type="Google" id="ProtNLM"/>
    </source>
</evidence>
<dbReference type="EMBL" id="LR797458">
    <property type="protein sequence ID" value="CAB4217418.1"/>
    <property type="molecule type" value="Genomic_DNA"/>
</dbReference>
<sequence>MKKDSTAYSAERPSWDKDDCSVRALAVATGMPYGVASIAFSALGRQLKKGTATSLSTRLHEDFLKMTPIYSSAGMRLDTFLEIAKTGSFVVHKSKHAFAVVEGVVHDWEGTTSPATIVVRAWKVTEQTRGKMEGLKKLFE</sequence>
<dbReference type="EMBL" id="LR796751">
    <property type="protein sequence ID" value="CAB4163200.1"/>
    <property type="molecule type" value="Genomic_DNA"/>
</dbReference>
<dbReference type="EMBL" id="LR796463">
    <property type="protein sequence ID" value="CAB4146239.1"/>
    <property type="molecule type" value="Genomic_DNA"/>
</dbReference>
<dbReference type="EMBL" id="LR797096">
    <property type="protein sequence ID" value="CAB4186483.1"/>
    <property type="molecule type" value="Genomic_DNA"/>
</dbReference>
<dbReference type="EMBL" id="LR796930">
    <property type="protein sequence ID" value="CAB4175967.1"/>
    <property type="molecule type" value="Genomic_DNA"/>
</dbReference>
<reference evidence="3" key="1">
    <citation type="submission" date="2020-05" db="EMBL/GenBank/DDBJ databases">
        <authorList>
            <person name="Chiriac C."/>
            <person name="Salcher M."/>
            <person name="Ghai R."/>
            <person name="Kavagutti S V."/>
        </authorList>
    </citation>
    <scope>NUCLEOTIDE SEQUENCE</scope>
</reference>
<proteinExistence type="predicted"/>
<evidence type="ECO:0000313" key="4">
    <source>
        <dbReference type="EMBL" id="CAB4186483.1"/>
    </source>
</evidence>
<evidence type="ECO:0000313" key="1">
    <source>
        <dbReference type="EMBL" id="CAB4146239.1"/>
    </source>
</evidence>
<evidence type="ECO:0000313" key="5">
    <source>
        <dbReference type="EMBL" id="CAB4217418.1"/>
    </source>
</evidence>
<organism evidence="3">
    <name type="scientific">uncultured Caudovirales phage</name>
    <dbReference type="NCBI Taxonomy" id="2100421"/>
    <lineage>
        <taxon>Viruses</taxon>
        <taxon>Duplodnaviria</taxon>
        <taxon>Heunggongvirae</taxon>
        <taxon>Uroviricota</taxon>
        <taxon>Caudoviricetes</taxon>
        <taxon>Peduoviridae</taxon>
        <taxon>Maltschvirus</taxon>
        <taxon>Maltschvirus maltsch</taxon>
    </lineage>
</organism>
<evidence type="ECO:0000313" key="3">
    <source>
        <dbReference type="EMBL" id="CAB4175967.1"/>
    </source>
</evidence>
<protein>
    <recommendedName>
        <fullName evidence="6">Thioesterase domain-containing protein</fullName>
    </recommendedName>
</protein>